<feature type="domain" description="BTB" evidence="2">
    <location>
        <begin position="82"/>
        <end position="152"/>
    </location>
</feature>
<dbReference type="OrthoDB" id="2359033at2759"/>
<dbReference type="InterPro" id="IPR000210">
    <property type="entry name" value="BTB/POZ_dom"/>
</dbReference>
<dbReference type="InterPro" id="IPR011333">
    <property type="entry name" value="SKP1/BTB/POZ_sf"/>
</dbReference>
<dbReference type="CDD" id="cd18292">
    <property type="entry name" value="BTB_POZ_BTBD17"/>
    <property type="match status" value="1"/>
</dbReference>
<organism evidence="3 4">
    <name type="scientific">Ladona fulva</name>
    <name type="common">Scarce chaser dragonfly</name>
    <name type="synonym">Libellula fulva</name>
    <dbReference type="NCBI Taxonomy" id="123851"/>
    <lineage>
        <taxon>Eukaryota</taxon>
        <taxon>Metazoa</taxon>
        <taxon>Ecdysozoa</taxon>
        <taxon>Arthropoda</taxon>
        <taxon>Hexapoda</taxon>
        <taxon>Insecta</taxon>
        <taxon>Pterygota</taxon>
        <taxon>Palaeoptera</taxon>
        <taxon>Odonata</taxon>
        <taxon>Epiprocta</taxon>
        <taxon>Anisoptera</taxon>
        <taxon>Libelluloidea</taxon>
        <taxon>Libellulidae</taxon>
        <taxon>Ladona</taxon>
    </lineage>
</organism>
<dbReference type="PANTHER" id="PTHR24410:SF41">
    <property type="entry name" value="HL07962P"/>
    <property type="match status" value="1"/>
</dbReference>
<dbReference type="SMART" id="SM00225">
    <property type="entry name" value="BTB"/>
    <property type="match status" value="1"/>
</dbReference>
<sequence length="339" mass="38479">MEVIDLRLLCMFSYLKSALSAFNMPADSHQKQGSCSCGKIGCNGNEKHNSNNTPCSGEDLEIDNSSTVLLKIANLYAERLMSDICLVVGGTEYPAHRLILCASSEVFQVMLMNPQWSESQESRVILQETPACEAVFGNFLKYFYTGQIHINHLIVMPILSLADKYNVKDLVKLCIDYMCTHIAHAATHNQLISWLQYTLACGHNKVAKACENFVKWNFEMVADMSDFKNLDPEILILFLQQNDLIVHNEMSLYKCVVKWLNAQMECVNSGEGEDESIDGDIDHITEEQHMEQLVTEVMSYIRFPMMSPRQLAELLLSPLTKAYKEFFVERMAIGMSFHS</sequence>
<keyword evidence="1" id="KW-0732">Signal</keyword>
<name>A0A8K0KDT6_LADFU</name>
<reference evidence="3" key="1">
    <citation type="submission" date="2013-04" db="EMBL/GenBank/DDBJ databases">
        <authorList>
            <person name="Qu J."/>
            <person name="Murali S.C."/>
            <person name="Bandaranaike D."/>
            <person name="Bellair M."/>
            <person name="Blankenburg K."/>
            <person name="Chao H."/>
            <person name="Dinh H."/>
            <person name="Doddapaneni H."/>
            <person name="Downs B."/>
            <person name="Dugan-Rocha S."/>
            <person name="Elkadiri S."/>
            <person name="Gnanaolivu R.D."/>
            <person name="Hernandez B."/>
            <person name="Javaid M."/>
            <person name="Jayaseelan J.C."/>
            <person name="Lee S."/>
            <person name="Li M."/>
            <person name="Ming W."/>
            <person name="Munidasa M."/>
            <person name="Muniz J."/>
            <person name="Nguyen L."/>
            <person name="Ongeri F."/>
            <person name="Osuji N."/>
            <person name="Pu L.-L."/>
            <person name="Puazo M."/>
            <person name="Qu C."/>
            <person name="Quiroz J."/>
            <person name="Raj R."/>
            <person name="Weissenberger G."/>
            <person name="Xin Y."/>
            <person name="Zou X."/>
            <person name="Han Y."/>
            <person name="Richards S."/>
            <person name="Worley K."/>
            <person name="Muzny D."/>
            <person name="Gibbs R."/>
        </authorList>
    </citation>
    <scope>NUCLEOTIDE SEQUENCE</scope>
    <source>
        <strain evidence="3">Sampled in the wild</strain>
    </source>
</reference>
<dbReference type="AlphaFoldDB" id="A0A8K0KDT6"/>
<dbReference type="PANTHER" id="PTHR24410">
    <property type="entry name" value="HL07962P-RELATED"/>
    <property type="match status" value="1"/>
</dbReference>
<evidence type="ECO:0000313" key="3">
    <source>
        <dbReference type="EMBL" id="KAG8233132.1"/>
    </source>
</evidence>
<feature type="signal peptide" evidence="1">
    <location>
        <begin position="1"/>
        <end position="20"/>
    </location>
</feature>
<dbReference type="PROSITE" id="PS50097">
    <property type="entry name" value="BTB"/>
    <property type="match status" value="1"/>
</dbReference>
<feature type="non-terminal residue" evidence="3">
    <location>
        <position position="1"/>
    </location>
</feature>
<protein>
    <recommendedName>
        <fullName evidence="2">BTB domain-containing protein</fullName>
    </recommendedName>
</protein>
<dbReference type="Gene3D" id="1.25.40.420">
    <property type="match status" value="1"/>
</dbReference>
<accession>A0A8K0KDT6</accession>
<comment type="caution">
    <text evidence="3">The sequence shown here is derived from an EMBL/GenBank/DDBJ whole genome shotgun (WGS) entry which is preliminary data.</text>
</comment>
<reference evidence="3" key="2">
    <citation type="submission" date="2017-10" db="EMBL/GenBank/DDBJ databases">
        <title>Ladona fulva Genome sequencing and assembly.</title>
        <authorList>
            <person name="Murali S."/>
            <person name="Richards S."/>
            <person name="Bandaranaike D."/>
            <person name="Bellair M."/>
            <person name="Blankenburg K."/>
            <person name="Chao H."/>
            <person name="Dinh H."/>
            <person name="Doddapaneni H."/>
            <person name="Dugan-Rocha S."/>
            <person name="Elkadiri S."/>
            <person name="Gnanaolivu R."/>
            <person name="Hernandez B."/>
            <person name="Skinner E."/>
            <person name="Javaid M."/>
            <person name="Lee S."/>
            <person name="Li M."/>
            <person name="Ming W."/>
            <person name="Munidasa M."/>
            <person name="Muniz J."/>
            <person name="Nguyen L."/>
            <person name="Hughes D."/>
            <person name="Osuji N."/>
            <person name="Pu L.-L."/>
            <person name="Puazo M."/>
            <person name="Qu C."/>
            <person name="Quiroz J."/>
            <person name="Raj R."/>
            <person name="Weissenberger G."/>
            <person name="Xin Y."/>
            <person name="Zou X."/>
            <person name="Han Y."/>
            <person name="Worley K."/>
            <person name="Muzny D."/>
            <person name="Gibbs R."/>
        </authorList>
    </citation>
    <scope>NUCLEOTIDE SEQUENCE</scope>
    <source>
        <strain evidence="3">Sampled in the wild</strain>
    </source>
</reference>
<keyword evidence="4" id="KW-1185">Reference proteome</keyword>
<dbReference type="Gene3D" id="3.30.710.10">
    <property type="entry name" value="Potassium Channel Kv1.1, Chain A"/>
    <property type="match status" value="1"/>
</dbReference>
<dbReference type="EMBL" id="KZ308689">
    <property type="protein sequence ID" value="KAG8233132.1"/>
    <property type="molecule type" value="Genomic_DNA"/>
</dbReference>
<proteinExistence type="predicted"/>
<dbReference type="SMART" id="SM00875">
    <property type="entry name" value="BACK"/>
    <property type="match status" value="1"/>
</dbReference>
<dbReference type="CDD" id="cd18493">
    <property type="entry name" value="BACK_BTBD17"/>
    <property type="match status" value="1"/>
</dbReference>
<dbReference type="InterPro" id="IPR051481">
    <property type="entry name" value="BTB-POZ/Galectin-3-binding"/>
</dbReference>
<gene>
    <name evidence="3" type="ORF">J437_LFUL010362</name>
</gene>
<dbReference type="Pfam" id="PF00651">
    <property type="entry name" value="BTB"/>
    <property type="match status" value="1"/>
</dbReference>
<evidence type="ECO:0000259" key="2">
    <source>
        <dbReference type="PROSITE" id="PS50097"/>
    </source>
</evidence>
<dbReference type="InterPro" id="IPR011705">
    <property type="entry name" value="BACK"/>
</dbReference>
<dbReference type="SUPFAM" id="SSF54695">
    <property type="entry name" value="POZ domain"/>
    <property type="match status" value="1"/>
</dbReference>
<feature type="chain" id="PRO_5035443201" description="BTB domain-containing protein" evidence="1">
    <location>
        <begin position="21"/>
        <end position="339"/>
    </location>
</feature>
<dbReference type="Pfam" id="PF07707">
    <property type="entry name" value="BACK"/>
    <property type="match status" value="1"/>
</dbReference>
<evidence type="ECO:0000256" key="1">
    <source>
        <dbReference type="SAM" id="SignalP"/>
    </source>
</evidence>
<dbReference type="Proteomes" id="UP000792457">
    <property type="component" value="Unassembled WGS sequence"/>
</dbReference>
<evidence type="ECO:0000313" key="4">
    <source>
        <dbReference type="Proteomes" id="UP000792457"/>
    </source>
</evidence>